<sequence length="279" mass="31414">MKRILFLIMFVLSINAFSEQMFAFDSKILPSKLLRDNTLSGYIGADYLSYNGVLMVSKSTDKHSMTGGLMYKNYGGIITAALSDSNSINPHLNPELDLDTVSASSVSVFASYGLLYEKFDFSLLLSFSYTDLIDIYSISSAGDISICYRSFFDIYANLMDVIPVLYYSDGMEYSYSPYSLIAFSKDVFQYGSVNARWSANIYAYYKNYSDQQFIHRNMAFSRSMGIEVSAGKFLLSGEFFSERIKVSAEYSVNEKVRVIGSYSGNSLLSSIKFGISYKY</sequence>
<evidence type="ECO:0000313" key="3">
    <source>
        <dbReference type="Proteomes" id="UP000264062"/>
    </source>
</evidence>
<accession>A0A350H7V4</accession>
<feature type="chain" id="PRO_5016783368" evidence="1">
    <location>
        <begin position="24"/>
        <end position="279"/>
    </location>
</feature>
<evidence type="ECO:0000256" key="1">
    <source>
        <dbReference type="SAM" id="SignalP"/>
    </source>
</evidence>
<dbReference type="EMBL" id="DMZY01000010">
    <property type="protein sequence ID" value="HAV91620.1"/>
    <property type="molecule type" value="Genomic_DNA"/>
</dbReference>
<keyword evidence="1" id="KW-0732">Signal</keyword>
<proteinExistence type="predicted"/>
<reference evidence="2 3" key="1">
    <citation type="journal article" date="2018" name="Nat. Biotechnol.">
        <title>A standardized bacterial taxonomy based on genome phylogeny substantially revises the tree of life.</title>
        <authorList>
            <person name="Parks D.H."/>
            <person name="Chuvochina M."/>
            <person name="Waite D.W."/>
            <person name="Rinke C."/>
            <person name="Skarshewski A."/>
            <person name="Chaumeil P.A."/>
            <person name="Hugenholtz P."/>
        </authorList>
    </citation>
    <scope>NUCLEOTIDE SEQUENCE [LARGE SCALE GENOMIC DNA]</scope>
    <source>
        <strain evidence="2">UBA9956</strain>
    </source>
</reference>
<comment type="caution">
    <text evidence="2">The sequence shown here is derived from an EMBL/GenBank/DDBJ whole genome shotgun (WGS) entry which is preliminary data.</text>
</comment>
<feature type="signal peptide" evidence="1">
    <location>
        <begin position="1"/>
        <end position="23"/>
    </location>
</feature>
<gene>
    <name evidence="2" type="ORF">DCW38_00320</name>
</gene>
<protein>
    <submittedName>
        <fullName evidence="2">Uncharacterized protein</fullName>
    </submittedName>
</protein>
<dbReference type="AlphaFoldDB" id="A0A350H7V4"/>
<evidence type="ECO:0000313" key="2">
    <source>
        <dbReference type="EMBL" id="HAV91620.1"/>
    </source>
</evidence>
<name>A0A350H7V4_UNCW3</name>
<dbReference type="Proteomes" id="UP000264062">
    <property type="component" value="Unassembled WGS sequence"/>
</dbReference>
<organism evidence="2 3">
    <name type="scientific">candidate division WOR-3 bacterium</name>
    <dbReference type="NCBI Taxonomy" id="2052148"/>
    <lineage>
        <taxon>Bacteria</taxon>
        <taxon>Bacteria division WOR-3</taxon>
    </lineage>
</organism>